<dbReference type="GO" id="GO:0003857">
    <property type="term" value="F:(3S)-3-hydroxyacyl-CoA dehydrogenase (NAD+) activity"/>
    <property type="evidence" value="ECO:0007669"/>
    <property type="project" value="UniProtKB-EC"/>
</dbReference>
<dbReference type="NCBIfam" id="NF006124">
    <property type="entry name" value="PRK08268.1"/>
    <property type="match status" value="1"/>
</dbReference>
<organism evidence="4 5">
    <name type="scientific">Mesopusillimonas faecipullorum</name>
    <dbReference type="NCBI Taxonomy" id="2755040"/>
    <lineage>
        <taxon>Bacteria</taxon>
        <taxon>Pseudomonadati</taxon>
        <taxon>Pseudomonadota</taxon>
        <taxon>Betaproteobacteria</taxon>
        <taxon>Burkholderiales</taxon>
        <taxon>Alcaligenaceae</taxon>
        <taxon>Mesopusillimonas</taxon>
    </lineage>
</organism>
<dbReference type="RefSeq" id="WP_226953637.1">
    <property type="nucleotide sequence ID" value="NZ_JACDXW010000002.1"/>
</dbReference>
<evidence type="ECO:0000259" key="3">
    <source>
        <dbReference type="Pfam" id="PF02737"/>
    </source>
</evidence>
<dbReference type="PANTHER" id="PTHR48075:SF5">
    <property type="entry name" value="3-HYDROXYBUTYRYL-COA DEHYDROGENASE"/>
    <property type="match status" value="1"/>
</dbReference>
<evidence type="ECO:0000256" key="1">
    <source>
        <dbReference type="ARBA" id="ARBA00023002"/>
    </source>
</evidence>
<feature type="domain" description="3-hydroxyacyl-CoA dehydrogenase C-terminal" evidence="2">
    <location>
        <begin position="190"/>
        <end position="287"/>
    </location>
</feature>
<evidence type="ECO:0000313" key="5">
    <source>
        <dbReference type="Proteomes" id="UP000776983"/>
    </source>
</evidence>
<dbReference type="EMBL" id="JACDXW010000002">
    <property type="protein sequence ID" value="MCB5363312.1"/>
    <property type="molecule type" value="Genomic_DNA"/>
</dbReference>
<dbReference type="InterPro" id="IPR036291">
    <property type="entry name" value="NAD(P)-bd_dom_sf"/>
</dbReference>
<dbReference type="Gene3D" id="1.10.1040.10">
    <property type="entry name" value="N-(1-d-carboxylethyl)-l-norvaline Dehydrogenase, domain 2"/>
    <property type="match status" value="2"/>
</dbReference>
<dbReference type="Gene3D" id="3.40.50.720">
    <property type="entry name" value="NAD(P)-binding Rossmann-like Domain"/>
    <property type="match status" value="1"/>
</dbReference>
<dbReference type="SUPFAM" id="SSF51735">
    <property type="entry name" value="NAD(P)-binding Rossmann-fold domains"/>
    <property type="match status" value="1"/>
</dbReference>
<feature type="domain" description="3-hydroxyacyl-CoA dehydrogenase C-terminal" evidence="2">
    <location>
        <begin position="405"/>
        <end position="488"/>
    </location>
</feature>
<dbReference type="Pfam" id="PF00725">
    <property type="entry name" value="3HCDH"/>
    <property type="match status" value="2"/>
</dbReference>
<dbReference type="InterPro" id="IPR006176">
    <property type="entry name" value="3-OHacyl-CoA_DH_NAD-bd"/>
</dbReference>
<gene>
    <name evidence="4" type="ORF">H0484_06030</name>
</gene>
<keyword evidence="1 4" id="KW-0560">Oxidoreductase</keyword>
<dbReference type="InterPro" id="IPR006108">
    <property type="entry name" value="3HC_DH_C"/>
</dbReference>
<evidence type="ECO:0000313" key="4">
    <source>
        <dbReference type="EMBL" id="MCB5363312.1"/>
    </source>
</evidence>
<keyword evidence="5" id="KW-1185">Reference proteome</keyword>
<dbReference type="InterPro" id="IPR013328">
    <property type="entry name" value="6PGD_dom2"/>
</dbReference>
<evidence type="ECO:0000259" key="2">
    <source>
        <dbReference type="Pfam" id="PF00725"/>
    </source>
</evidence>
<dbReference type="SUPFAM" id="SSF48179">
    <property type="entry name" value="6-phosphogluconate dehydrogenase C-terminal domain-like"/>
    <property type="match status" value="2"/>
</dbReference>
<proteinExistence type="predicted"/>
<dbReference type="Proteomes" id="UP000776983">
    <property type="component" value="Unassembled WGS sequence"/>
</dbReference>
<dbReference type="InterPro" id="IPR008927">
    <property type="entry name" value="6-PGluconate_DH-like_C_sf"/>
</dbReference>
<protein>
    <submittedName>
        <fullName evidence="4">3-hydroxyacyl-CoA dehydrogenase</fullName>
        <ecNumber evidence="4">1.1.1.35</ecNumber>
    </submittedName>
</protein>
<dbReference type="Pfam" id="PF02737">
    <property type="entry name" value="3HCDH_N"/>
    <property type="match status" value="1"/>
</dbReference>
<sequence>MKQNQTFSCLGVVGAGAMGAGIAQVATEAGLEVRLFDARPEAAQQACAAIRQRQLKRVEQGKMAVADAQAAGRLLQAVPALEALADCDIVIEAIVEDIQIKQTLLLQLEACLRPDAVLASNTSSIPIGVLASACDRRERVAGLHFFNPVPVMKLVEVIPGPDTTPEIVQGLVELGRRLGKTPVVARDMPGFLVNYGGRAYPTEALAIVHEGVATPAQVDEIMRDAYGFRMGPFELMDLTGMDVNFPVTNLIHERFYAEPRLRSTPLHRYMLETGQLGRKTGRGFYCYEPPQAQQPAVFDAEPVRVVCLHGASSLQALVAQAGAQVLERDDGVAPILIEPMGLDCSTYAATHGLDHRRLVAVDTLGDVSRRITLMRAPAADEPNVQRVAALFAQSRSVTLIHDSPGFVGPRIVAMVANLGCEMAQTGLASVEDIDLAMRLGLNYPQGPLEMADSLGVGRLHGLLGELQSITGDDRYRPSLWLRRRAQLGLSARDR</sequence>
<dbReference type="EC" id="1.1.1.35" evidence="4"/>
<feature type="domain" description="3-hydroxyacyl-CoA dehydrogenase NAD binding" evidence="3">
    <location>
        <begin position="11"/>
        <end position="187"/>
    </location>
</feature>
<name>A0ABS8CBA0_9BURK</name>
<reference evidence="4 5" key="1">
    <citation type="submission" date="2020-07" db="EMBL/GenBank/DDBJ databases">
        <title>Pusillimonas sp. nov., isolated from poultry manure in Taiwan.</title>
        <authorList>
            <person name="Lin S.-Y."/>
            <person name="Tang Y.-S."/>
            <person name="Young C.-C."/>
        </authorList>
    </citation>
    <scope>NUCLEOTIDE SEQUENCE [LARGE SCALE GENOMIC DNA]</scope>
    <source>
        <strain evidence="4 5">CC-YST705</strain>
    </source>
</reference>
<dbReference type="PANTHER" id="PTHR48075">
    <property type="entry name" value="3-HYDROXYACYL-COA DEHYDROGENASE FAMILY PROTEIN"/>
    <property type="match status" value="1"/>
</dbReference>
<comment type="caution">
    <text evidence="4">The sequence shown here is derived from an EMBL/GenBank/DDBJ whole genome shotgun (WGS) entry which is preliminary data.</text>
</comment>
<accession>A0ABS8CBA0</accession>